<proteinExistence type="predicted"/>
<organism evidence="2 3">
    <name type="scientific">Ornithinibacillus halophilus</name>
    <dbReference type="NCBI Taxonomy" id="930117"/>
    <lineage>
        <taxon>Bacteria</taxon>
        <taxon>Bacillati</taxon>
        <taxon>Bacillota</taxon>
        <taxon>Bacilli</taxon>
        <taxon>Bacillales</taxon>
        <taxon>Bacillaceae</taxon>
        <taxon>Ornithinibacillus</taxon>
    </lineage>
</organism>
<keyword evidence="1" id="KW-0175">Coiled coil</keyword>
<feature type="coiled-coil region" evidence="1">
    <location>
        <begin position="42"/>
        <end position="69"/>
    </location>
</feature>
<evidence type="ECO:0000313" key="3">
    <source>
        <dbReference type="Proteomes" id="UP000183988"/>
    </source>
</evidence>
<reference evidence="2 3" key="1">
    <citation type="submission" date="2016-11" db="EMBL/GenBank/DDBJ databases">
        <authorList>
            <person name="Jaros S."/>
            <person name="Januszkiewicz K."/>
            <person name="Wedrychowicz H."/>
        </authorList>
    </citation>
    <scope>NUCLEOTIDE SEQUENCE [LARGE SCALE GENOMIC DNA]</scope>
    <source>
        <strain evidence="2 3">IBRC-M 10683</strain>
    </source>
</reference>
<evidence type="ECO:0000313" key="2">
    <source>
        <dbReference type="EMBL" id="SHF55828.1"/>
    </source>
</evidence>
<name>A0A1M5CM74_9BACI</name>
<keyword evidence="3" id="KW-1185">Reference proteome</keyword>
<accession>A0A1M5CM74</accession>
<dbReference type="AlphaFoldDB" id="A0A1M5CM74"/>
<protein>
    <submittedName>
        <fullName evidence="2">Uncharacterized protein</fullName>
    </submittedName>
</protein>
<evidence type="ECO:0000256" key="1">
    <source>
        <dbReference type="SAM" id="Coils"/>
    </source>
</evidence>
<dbReference type="EMBL" id="FQVW01000001">
    <property type="protein sequence ID" value="SHF55828.1"/>
    <property type="molecule type" value="Genomic_DNA"/>
</dbReference>
<gene>
    <name evidence="2" type="ORF">SAMN05216225_1001308</name>
</gene>
<dbReference type="RefSeq" id="WP_072887284.1">
    <property type="nucleotide sequence ID" value="NZ_FQVW01000001.1"/>
</dbReference>
<dbReference type="STRING" id="930117.SAMN05216225_1001308"/>
<sequence length="89" mass="10874">MESFKKTNNGVIKKNFDQSLLQLHEQTRIMEQKLTLKIEQHIIEKEKDCQEKVKEIKEYSKNIREHQQNSWQFRFSIPKEKHKHLSQPL</sequence>
<dbReference type="Proteomes" id="UP000183988">
    <property type="component" value="Unassembled WGS sequence"/>
</dbReference>